<dbReference type="InterPro" id="IPR001915">
    <property type="entry name" value="Peptidase_M48"/>
</dbReference>
<reference evidence="9" key="1">
    <citation type="submission" date="2021-10" db="EMBL/GenBank/DDBJ databases">
        <title>Genome Sequence of The Candidatus Hydrogeosomobacter endosymbioticus, an Intracellular Bacterial Symbiont of the Anaerobic Ciliate GW7.</title>
        <authorList>
            <person name="Shiohama Y."/>
            <person name="Shinzato N."/>
        </authorList>
    </citation>
    <scope>NUCLEOTIDE SEQUENCE [LARGE SCALE GENOMIC DNA]</scope>
    <source>
        <strain evidence="9">200920</strain>
    </source>
</reference>
<keyword evidence="4" id="KW-0378">Hydrolase</keyword>
<sequence length="469" mass="52608">MENVKKLLSDFCGRVVAYFFAFAFSVVFYHGCAFTFPIKFADGDILTDSEVQEVLKLFIDPMVRASGTKQKIQFFLVNSAHVNAMASDTNIFINVGLIEKSSCAEELIGVLAHEIGHIVCNHSIQMLEAAKNSRSKSVIPILIAAVVAGITKDVSALGQGFIMANDVHSLSLCGFSRMQESAADQFALSVLKKISWPTSGLERFIGYIAKTERSDDQNIYFRTHPVSSERLQHMKKNPYLEQKDISKNTKLPKNFEQLFQIIKTKITAFTSPVSDAMQAVQNLKVNGDFKNYGMAIVNFRLGNTRCALESLNKFEMSAGGAFNKPFIQEIRAQILFEAGKMHDAIREIKLALESRRSDQYMIQGAARIMVESNCVDDISSAIRNIERVLFIKGSDMDAFTWQLLGRAYGKLNNHGRMRACLAEFYAASGDIDRARKEAETAVKKLPKSDVYYKRAREIMEILPNSIDYR</sequence>
<dbReference type="PANTHER" id="PTHR22726:SF1">
    <property type="entry name" value="METALLOENDOPEPTIDASE OMA1, MITOCHONDRIAL"/>
    <property type="match status" value="1"/>
</dbReference>
<evidence type="ECO:0000313" key="10">
    <source>
        <dbReference type="Proteomes" id="UP001320209"/>
    </source>
</evidence>
<keyword evidence="7" id="KW-0812">Transmembrane</keyword>
<dbReference type="Gene3D" id="1.25.40.10">
    <property type="entry name" value="Tetratricopeptide repeat domain"/>
    <property type="match status" value="1"/>
</dbReference>
<evidence type="ECO:0000256" key="1">
    <source>
        <dbReference type="ARBA" id="ARBA00001947"/>
    </source>
</evidence>
<dbReference type="Gene3D" id="3.30.2010.10">
    <property type="entry name" value="Metalloproteases ('zincins'), catalytic domain"/>
    <property type="match status" value="1"/>
</dbReference>
<dbReference type="InterPro" id="IPR051156">
    <property type="entry name" value="Mito/Outer_Membr_Metalloprot"/>
</dbReference>
<evidence type="ECO:0000313" key="9">
    <source>
        <dbReference type="EMBL" id="BDB96157.1"/>
    </source>
</evidence>
<evidence type="ECO:0000256" key="6">
    <source>
        <dbReference type="ARBA" id="ARBA00023049"/>
    </source>
</evidence>
<accession>A0ABM7V9L9</accession>
<dbReference type="CDD" id="cd07332">
    <property type="entry name" value="M48C_Oma1_like"/>
    <property type="match status" value="1"/>
</dbReference>
<protein>
    <submittedName>
        <fullName evidence="9">Peptidase M48</fullName>
    </submittedName>
</protein>
<evidence type="ECO:0000259" key="8">
    <source>
        <dbReference type="Pfam" id="PF01435"/>
    </source>
</evidence>
<dbReference type="PANTHER" id="PTHR22726">
    <property type="entry name" value="METALLOENDOPEPTIDASE OMA1"/>
    <property type="match status" value="1"/>
</dbReference>
<evidence type="ECO:0000256" key="4">
    <source>
        <dbReference type="ARBA" id="ARBA00022801"/>
    </source>
</evidence>
<evidence type="ECO:0000256" key="2">
    <source>
        <dbReference type="ARBA" id="ARBA00022670"/>
    </source>
</evidence>
<dbReference type="EMBL" id="AP025225">
    <property type="protein sequence ID" value="BDB96157.1"/>
    <property type="molecule type" value="Genomic_DNA"/>
</dbReference>
<dbReference type="SUPFAM" id="SSF48452">
    <property type="entry name" value="TPR-like"/>
    <property type="match status" value="1"/>
</dbReference>
<keyword evidence="6" id="KW-0482">Metalloprotease</keyword>
<dbReference type="Proteomes" id="UP001320209">
    <property type="component" value="Chromosome"/>
</dbReference>
<keyword evidence="3" id="KW-0479">Metal-binding</keyword>
<gene>
    <name evidence="9" type="ORF">HYD_2900</name>
</gene>
<keyword evidence="7" id="KW-0472">Membrane</keyword>
<dbReference type="RefSeq" id="WP_236865636.1">
    <property type="nucleotide sequence ID" value="NZ_AP025225.1"/>
</dbReference>
<keyword evidence="10" id="KW-1185">Reference proteome</keyword>
<keyword evidence="2" id="KW-0645">Protease</keyword>
<proteinExistence type="predicted"/>
<keyword evidence="5" id="KW-0862">Zinc</keyword>
<dbReference type="Pfam" id="PF01435">
    <property type="entry name" value="Peptidase_M48"/>
    <property type="match status" value="1"/>
</dbReference>
<dbReference type="InterPro" id="IPR011990">
    <property type="entry name" value="TPR-like_helical_dom_sf"/>
</dbReference>
<organism evidence="9 10">
    <name type="scientific">Candidatus Hydrogenosomobacter endosymbioticus</name>
    <dbReference type="NCBI Taxonomy" id="2558174"/>
    <lineage>
        <taxon>Bacteria</taxon>
        <taxon>Pseudomonadati</taxon>
        <taxon>Pseudomonadota</taxon>
        <taxon>Alphaproteobacteria</taxon>
        <taxon>Holosporales</taxon>
        <taxon>Holosporaceae</taxon>
        <taxon>Candidatus Hydrogenosomobacter</taxon>
    </lineage>
</organism>
<feature type="transmembrane region" description="Helical" evidence="7">
    <location>
        <begin position="12"/>
        <end position="31"/>
    </location>
</feature>
<name>A0ABM7V9L9_9PROT</name>
<keyword evidence="7" id="KW-1133">Transmembrane helix</keyword>
<evidence type="ECO:0000256" key="5">
    <source>
        <dbReference type="ARBA" id="ARBA00022833"/>
    </source>
</evidence>
<feature type="domain" description="Peptidase M48" evidence="8">
    <location>
        <begin position="55"/>
        <end position="236"/>
    </location>
</feature>
<evidence type="ECO:0000256" key="3">
    <source>
        <dbReference type="ARBA" id="ARBA00022723"/>
    </source>
</evidence>
<comment type="cofactor">
    <cofactor evidence="1">
        <name>Zn(2+)</name>
        <dbReference type="ChEBI" id="CHEBI:29105"/>
    </cofactor>
</comment>
<evidence type="ECO:0000256" key="7">
    <source>
        <dbReference type="SAM" id="Phobius"/>
    </source>
</evidence>